<evidence type="ECO:0000313" key="1">
    <source>
        <dbReference type="EMBL" id="GJE74037.1"/>
    </source>
</evidence>
<reference evidence="1" key="2">
    <citation type="submission" date="2021-08" db="EMBL/GenBank/DDBJ databases">
        <authorList>
            <person name="Tani A."/>
            <person name="Ola A."/>
            <person name="Ogura Y."/>
            <person name="Katsura K."/>
            <person name="Hayashi T."/>
        </authorList>
    </citation>
    <scope>NUCLEOTIDE SEQUENCE</scope>
    <source>
        <strain evidence="1">DSM 14458</strain>
    </source>
</reference>
<dbReference type="EMBL" id="BPRE01000001">
    <property type="protein sequence ID" value="GJE74037.1"/>
    <property type="molecule type" value="Genomic_DNA"/>
</dbReference>
<evidence type="ECO:0008006" key="3">
    <source>
        <dbReference type="Google" id="ProtNLM"/>
    </source>
</evidence>
<gene>
    <name evidence="1" type="ORF">BGCPKDLD_0604</name>
</gene>
<organism evidence="1 2">
    <name type="scientific">Methylorubrum suomiense</name>
    <dbReference type="NCBI Taxonomy" id="144191"/>
    <lineage>
        <taxon>Bacteria</taxon>
        <taxon>Pseudomonadati</taxon>
        <taxon>Pseudomonadota</taxon>
        <taxon>Alphaproteobacteria</taxon>
        <taxon>Hyphomicrobiales</taxon>
        <taxon>Methylobacteriaceae</taxon>
        <taxon>Methylorubrum</taxon>
    </lineage>
</organism>
<dbReference type="RefSeq" id="WP_137831638.1">
    <property type="nucleotide sequence ID" value="NZ_BPRE01000001.1"/>
</dbReference>
<sequence>MTVEAFYRLRRTEPAAGFREFDIVELTADVVTDDGDPMKAGAQGTIVGSWDDGSFEVEFPEPEGALATVAARDLRPVV</sequence>
<accession>A0ABQ4UP57</accession>
<dbReference type="InterPro" id="IPR032568">
    <property type="entry name" value="DUF4926"/>
</dbReference>
<comment type="caution">
    <text evidence="1">The sequence shown here is derived from an EMBL/GenBank/DDBJ whole genome shotgun (WGS) entry which is preliminary data.</text>
</comment>
<proteinExistence type="predicted"/>
<keyword evidence="2" id="KW-1185">Reference proteome</keyword>
<evidence type="ECO:0000313" key="2">
    <source>
        <dbReference type="Proteomes" id="UP001055093"/>
    </source>
</evidence>
<dbReference type="Proteomes" id="UP001055093">
    <property type="component" value="Unassembled WGS sequence"/>
</dbReference>
<reference evidence="1" key="1">
    <citation type="journal article" date="2021" name="Front. Microbiol.">
        <title>Comprehensive Comparative Genomics and Phenotyping of Methylobacterium Species.</title>
        <authorList>
            <person name="Alessa O."/>
            <person name="Ogura Y."/>
            <person name="Fujitani Y."/>
            <person name="Takami H."/>
            <person name="Hayashi T."/>
            <person name="Sahin N."/>
            <person name="Tani A."/>
        </authorList>
    </citation>
    <scope>NUCLEOTIDE SEQUENCE</scope>
    <source>
        <strain evidence="1">DSM 14458</strain>
    </source>
</reference>
<name>A0ABQ4UP57_9HYPH</name>
<protein>
    <recommendedName>
        <fullName evidence="3">DUF4926 domain-containing protein</fullName>
    </recommendedName>
</protein>
<dbReference type="Pfam" id="PF16277">
    <property type="entry name" value="DUF4926"/>
    <property type="match status" value="1"/>
</dbReference>